<dbReference type="GO" id="GO:0032040">
    <property type="term" value="C:small-subunit processome"/>
    <property type="evidence" value="ECO:0007669"/>
    <property type="project" value="TreeGrafter"/>
</dbReference>
<accession>A0A075AZQ5</accession>
<keyword evidence="2" id="KW-1133">Transmembrane helix</keyword>
<reference evidence="4 6" key="1">
    <citation type="journal article" date="2013" name="Curr. Biol.">
        <title>Shared signatures of parasitism and phylogenomics unite Cryptomycota and microsporidia.</title>
        <authorList>
            <person name="James T.Y."/>
            <person name="Pelin A."/>
            <person name="Bonen L."/>
            <person name="Ahrendt S."/>
            <person name="Sain D."/>
            <person name="Corradi N."/>
            <person name="Stajich J.E."/>
        </authorList>
    </citation>
    <scope>NUCLEOTIDE SEQUENCE [LARGE SCALE GENOMIC DNA]</scope>
    <source>
        <strain evidence="4">CSF55</strain>
        <strain evidence="4">CSF55</strain>
    </source>
</reference>
<dbReference type="AlphaFoldDB" id="A0A075AZQ5"/>
<dbReference type="Pfam" id="PF03914">
    <property type="entry name" value="CBF"/>
    <property type="match status" value="1"/>
</dbReference>
<dbReference type="InterPro" id="IPR005612">
    <property type="entry name" value="CCAAT-binding_factor"/>
</dbReference>
<evidence type="ECO:0000256" key="2">
    <source>
        <dbReference type="SAM" id="Phobius"/>
    </source>
</evidence>
<dbReference type="PANTHER" id="PTHR12455">
    <property type="entry name" value="NUCLEOLAR COMPLEX PROTEIN 4"/>
    <property type="match status" value="1"/>
</dbReference>
<evidence type="ECO:0000313" key="5">
    <source>
        <dbReference type="EMBL" id="RKP20306.1"/>
    </source>
</evidence>
<evidence type="ECO:0000313" key="7">
    <source>
        <dbReference type="Proteomes" id="UP000281549"/>
    </source>
</evidence>
<keyword evidence="2" id="KW-0472">Membrane</keyword>
<feature type="transmembrane region" description="Helical" evidence="2">
    <location>
        <begin position="326"/>
        <end position="348"/>
    </location>
</feature>
<dbReference type="Proteomes" id="UP000281549">
    <property type="component" value="Unassembled WGS sequence"/>
</dbReference>
<keyword evidence="6" id="KW-1185">Reference proteome</keyword>
<protein>
    <submittedName>
        <fullName evidence="5">CBF-domain-containing protein</fullName>
    </submittedName>
    <submittedName>
        <fullName evidence="4">CCAAT-binding factor domain-containing protein</fullName>
    </submittedName>
</protein>
<sequence length="480" mass="55867">MKFSLKELKSLESSIISNPKNLNNLTKLMEALTKCSDAELVLFTSESCMRIFNHYHSQGSFFTVPKLTSTIENEAKKQVSLWLTDNFKNFVELMFQILKDNDALKYKSIAFQALLSCIKLEWQNECLAEQKSFPVVRFYSLFKTVISTDAAMAEKMIHDYVSQFDDFRYYSFKALNGMLAKIENFDDALQFNNILTMLLSIKKLNGNEANLYFDPMGSSEVMSHQRQLYSNLWLKFLQKIPEDRLDAHRAILLRINDRVFPLMSNPRLLIDYLTDTYNLGSGLSLLALNGLFVLITHYNLDYPDFYIKLYALLDHRIFHVKYRPRLFHLLEIFLSSPLLPSYLIAAFVKRMARLALFAPPGSILWLIPFIYNIMKKHESLLPMIQRVEMNESDPYDHETLDPSKANAIKSSLWELTTFQNHFHPQVATMSKIFQEKMNKPEYPLEDFNGISYIGMLEEEIQMKRVNKPAALSYPAPTELF</sequence>
<reference evidence="5" key="3">
    <citation type="submission" date="2018-08" db="EMBL/GenBank/DDBJ databases">
        <title>Leveraging single-cell genomics to expand the Fungal Tree of Life.</title>
        <authorList>
            <consortium name="DOE Joint Genome Institute"/>
            <person name="Ahrendt S.R."/>
            <person name="Quandt C.A."/>
            <person name="Ciobanu D."/>
            <person name="Clum A."/>
            <person name="Salamov A."/>
            <person name="Andreopoulos B."/>
            <person name="Cheng J.-F."/>
            <person name="Woyke T."/>
            <person name="Pelin A."/>
            <person name="Henrissat B."/>
            <person name="Reynolds N."/>
            <person name="Benny G.L."/>
            <person name="Smith M.E."/>
            <person name="James T.Y."/>
            <person name="Grigoriev I.V."/>
        </authorList>
    </citation>
    <scope>NUCLEOTIDE SEQUENCE</scope>
    <source>
        <strain evidence="5">CSF55</strain>
    </source>
</reference>
<gene>
    <name evidence="4" type="ORF">O9G_005124</name>
    <name evidence="5" type="ORF">ROZALSC1DRAFT_28193</name>
</gene>
<dbReference type="PANTHER" id="PTHR12455:SF0">
    <property type="entry name" value="NUCLEOLAR COMPLEX PROTEIN 4 HOMOLOG"/>
    <property type="match status" value="1"/>
</dbReference>
<feature type="domain" description="CCAAT-binding factor" evidence="3">
    <location>
        <begin position="284"/>
        <end position="429"/>
    </location>
</feature>
<evidence type="ECO:0000259" key="3">
    <source>
        <dbReference type="Pfam" id="PF03914"/>
    </source>
</evidence>
<dbReference type="OMA" id="ATEYIYE"/>
<dbReference type="STRING" id="988480.A0A075AZQ5"/>
<comment type="similarity">
    <text evidence="1">Belongs to the CBF/MAK21 family.</text>
</comment>
<dbReference type="HOGENOM" id="CLU_015945_1_0_1"/>
<dbReference type="EMBL" id="ML005084">
    <property type="protein sequence ID" value="RKP20306.1"/>
    <property type="molecule type" value="Genomic_DNA"/>
</dbReference>
<dbReference type="Proteomes" id="UP000030755">
    <property type="component" value="Unassembled WGS sequence"/>
</dbReference>
<dbReference type="InterPro" id="IPR027193">
    <property type="entry name" value="Noc4"/>
</dbReference>
<dbReference type="OrthoDB" id="10263185at2759"/>
<feature type="transmembrane region" description="Helical" evidence="2">
    <location>
        <begin position="354"/>
        <end position="374"/>
    </location>
</feature>
<dbReference type="GO" id="GO:0042254">
    <property type="term" value="P:ribosome biogenesis"/>
    <property type="evidence" value="ECO:0007669"/>
    <property type="project" value="InterPro"/>
</dbReference>
<organism evidence="4 6">
    <name type="scientific">Rozella allomycis (strain CSF55)</name>
    <dbReference type="NCBI Taxonomy" id="988480"/>
    <lineage>
        <taxon>Eukaryota</taxon>
        <taxon>Fungi</taxon>
        <taxon>Fungi incertae sedis</taxon>
        <taxon>Cryptomycota</taxon>
        <taxon>Cryptomycota incertae sedis</taxon>
        <taxon>Rozella</taxon>
    </lineage>
</organism>
<dbReference type="EMBL" id="KE560979">
    <property type="protein sequence ID" value="EPZ34167.1"/>
    <property type="molecule type" value="Genomic_DNA"/>
</dbReference>
<proteinExistence type="inferred from homology"/>
<evidence type="ECO:0000256" key="1">
    <source>
        <dbReference type="ARBA" id="ARBA00007797"/>
    </source>
</evidence>
<name>A0A075AZQ5_ROZAC</name>
<evidence type="ECO:0000313" key="4">
    <source>
        <dbReference type="EMBL" id="EPZ34167.1"/>
    </source>
</evidence>
<keyword evidence="2" id="KW-0812">Transmembrane</keyword>
<dbReference type="GO" id="GO:0030692">
    <property type="term" value="C:Noc4p-Nop14p complex"/>
    <property type="evidence" value="ECO:0007669"/>
    <property type="project" value="TreeGrafter"/>
</dbReference>
<reference evidence="7" key="2">
    <citation type="journal article" date="2018" name="Nat. Microbiol.">
        <title>Leveraging single-cell genomics to expand the fungal tree of life.</title>
        <authorList>
            <person name="Ahrendt S.R."/>
            <person name="Quandt C.A."/>
            <person name="Ciobanu D."/>
            <person name="Clum A."/>
            <person name="Salamov A."/>
            <person name="Andreopoulos B."/>
            <person name="Cheng J.F."/>
            <person name="Woyke T."/>
            <person name="Pelin A."/>
            <person name="Henrissat B."/>
            <person name="Reynolds N.K."/>
            <person name="Benny G.L."/>
            <person name="Smith M.E."/>
            <person name="James T.Y."/>
            <person name="Grigoriev I.V."/>
        </authorList>
    </citation>
    <scope>NUCLEOTIDE SEQUENCE [LARGE SCALE GENOMIC DNA]</scope>
    <source>
        <strain evidence="7">CSF55</strain>
    </source>
</reference>
<evidence type="ECO:0000313" key="6">
    <source>
        <dbReference type="Proteomes" id="UP000030755"/>
    </source>
</evidence>